<dbReference type="InterPro" id="IPR000719">
    <property type="entry name" value="Prot_kinase_dom"/>
</dbReference>
<evidence type="ECO:0000313" key="7">
    <source>
        <dbReference type="EMBL" id="CAI2164012.1"/>
    </source>
</evidence>
<dbReference type="PANTHER" id="PTHR46716">
    <property type="entry name" value="MITOGEN-ACTIVATED PROTEIN KINASE KINASE KINASE 7"/>
    <property type="match status" value="1"/>
</dbReference>
<feature type="domain" description="Protein kinase" evidence="6">
    <location>
        <begin position="1"/>
        <end position="141"/>
    </location>
</feature>
<keyword evidence="8" id="KW-1185">Reference proteome</keyword>
<comment type="caution">
    <text evidence="7">The sequence shown here is derived from an EMBL/GenBank/DDBJ whole genome shotgun (WGS) entry which is preliminary data.</text>
</comment>
<dbReference type="AlphaFoldDB" id="A0A9W4SD51"/>
<dbReference type="GO" id="GO:0006955">
    <property type="term" value="P:immune response"/>
    <property type="evidence" value="ECO:0007669"/>
    <property type="project" value="TreeGrafter"/>
</dbReference>
<gene>
    <name evidence="7" type="ORF">FWILDA_LOCUS1352</name>
</gene>
<evidence type="ECO:0000256" key="5">
    <source>
        <dbReference type="ARBA" id="ARBA00022840"/>
    </source>
</evidence>
<dbReference type="InterPro" id="IPR011009">
    <property type="entry name" value="Kinase-like_dom_sf"/>
</dbReference>
<dbReference type="PROSITE" id="PS50011">
    <property type="entry name" value="PROTEIN_KINASE_DOM"/>
    <property type="match status" value="1"/>
</dbReference>
<keyword evidence="5" id="KW-0067">ATP-binding</keyword>
<name>A0A9W4SD51_9GLOM</name>
<dbReference type="EMBL" id="CAMKVN010000127">
    <property type="protein sequence ID" value="CAI2164012.1"/>
    <property type="molecule type" value="Genomic_DNA"/>
</dbReference>
<evidence type="ECO:0000256" key="1">
    <source>
        <dbReference type="ARBA" id="ARBA00022527"/>
    </source>
</evidence>
<evidence type="ECO:0000256" key="2">
    <source>
        <dbReference type="ARBA" id="ARBA00022679"/>
    </source>
</evidence>
<keyword evidence="3" id="KW-0547">Nucleotide-binding</keyword>
<evidence type="ECO:0000256" key="4">
    <source>
        <dbReference type="ARBA" id="ARBA00022777"/>
    </source>
</evidence>
<dbReference type="GO" id="GO:0004709">
    <property type="term" value="F:MAP kinase kinase kinase activity"/>
    <property type="evidence" value="ECO:0007669"/>
    <property type="project" value="TreeGrafter"/>
</dbReference>
<keyword evidence="1" id="KW-0723">Serine/threonine-protein kinase</keyword>
<dbReference type="Gene3D" id="1.10.510.10">
    <property type="entry name" value="Transferase(Phosphotransferase) domain 1"/>
    <property type="match status" value="1"/>
</dbReference>
<proteinExistence type="predicted"/>
<sequence>MPFTRINYNWCTTFDRPSKIQRNCDLGLCQPVKSLNKGVHGVLPFVAPEVLKGKPYTQASDIYSFSMILWEFVSGITPFNDRAHDLQLCLSIVKGERPPIVENTPQPYIDLLKRCWDGDPLKRPTALEISDIISACSTSSN</sequence>
<evidence type="ECO:0000313" key="8">
    <source>
        <dbReference type="Proteomes" id="UP001153678"/>
    </source>
</evidence>
<protein>
    <submittedName>
        <fullName evidence="7">4351_t:CDS:1</fullName>
    </submittedName>
</protein>
<keyword evidence="4" id="KW-0418">Kinase</keyword>
<dbReference type="InterPro" id="IPR001245">
    <property type="entry name" value="Ser-Thr/Tyr_kinase_cat_dom"/>
</dbReference>
<dbReference type="GO" id="GO:0005524">
    <property type="term" value="F:ATP binding"/>
    <property type="evidence" value="ECO:0007669"/>
    <property type="project" value="UniProtKB-KW"/>
</dbReference>
<dbReference type="GO" id="GO:0007254">
    <property type="term" value="P:JNK cascade"/>
    <property type="evidence" value="ECO:0007669"/>
    <property type="project" value="TreeGrafter"/>
</dbReference>
<dbReference type="PANTHER" id="PTHR46716:SF1">
    <property type="entry name" value="MITOGEN-ACTIVATED PROTEIN KINASE KINASE KINASE 7"/>
    <property type="match status" value="1"/>
</dbReference>
<evidence type="ECO:0000256" key="3">
    <source>
        <dbReference type="ARBA" id="ARBA00022741"/>
    </source>
</evidence>
<dbReference type="Proteomes" id="UP001153678">
    <property type="component" value="Unassembled WGS sequence"/>
</dbReference>
<organism evidence="7 8">
    <name type="scientific">Funneliformis geosporum</name>
    <dbReference type="NCBI Taxonomy" id="1117311"/>
    <lineage>
        <taxon>Eukaryota</taxon>
        <taxon>Fungi</taxon>
        <taxon>Fungi incertae sedis</taxon>
        <taxon>Mucoromycota</taxon>
        <taxon>Glomeromycotina</taxon>
        <taxon>Glomeromycetes</taxon>
        <taxon>Glomerales</taxon>
        <taxon>Glomeraceae</taxon>
        <taxon>Funneliformis</taxon>
    </lineage>
</organism>
<dbReference type="Pfam" id="PF07714">
    <property type="entry name" value="PK_Tyr_Ser-Thr"/>
    <property type="match status" value="1"/>
</dbReference>
<evidence type="ECO:0000259" key="6">
    <source>
        <dbReference type="PROSITE" id="PS50011"/>
    </source>
</evidence>
<dbReference type="SUPFAM" id="SSF56112">
    <property type="entry name" value="Protein kinase-like (PK-like)"/>
    <property type="match status" value="1"/>
</dbReference>
<dbReference type="OrthoDB" id="346907at2759"/>
<keyword evidence="2" id="KW-0808">Transferase</keyword>
<accession>A0A9W4SD51</accession>
<reference evidence="7" key="1">
    <citation type="submission" date="2022-08" db="EMBL/GenBank/DDBJ databases">
        <authorList>
            <person name="Kallberg Y."/>
            <person name="Tangrot J."/>
            <person name="Rosling A."/>
        </authorList>
    </citation>
    <scope>NUCLEOTIDE SEQUENCE</scope>
    <source>
        <strain evidence="7">Wild A</strain>
    </source>
</reference>